<dbReference type="Proteomes" id="UP000053660">
    <property type="component" value="Unassembled WGS sequence"/>
</dbReference>
<dbReference type="AlphaFoldDB" id="A0A0B1SU68"/>
<dbReference type="PANTHER" id="PTHR47331">
    <property type="entry name" value="PHD-TYPE DOMAIN-CONTAINING PROTEIN"/>
    <property type="match status" value="1"/>
</dbReference>
<reference evidence="2 3" key="1">
    <citation type="submission" date="2014-03" db="EMBL/GenBank/DDBJ databases">
        <title>Draft genome of the hookworm Oesophagostomum dentatum.</title>
        <authorList>
            <person name="Mitreva M."/>
        </authorList>
    </citation>
    <scope>NUCLEOTIDE SEQUENCE [LARGE SCALE GENOMIC DNA]</scope>
    <source>
        <strain evidence="2 3">OD-Hann</strain>
    </source>
</reference>
<organism evidence="2 3">
    <name type="scientific">Oesophagostomum dentatum</name>
    <name type="common">Nodular worm</name>
    <dbReference type="NCBI Taxonomy" id="61180"/>
    <lineage>
        <taxon>Eukaryota</taxon>
        <taxon>Metazoa</taxon>
        <taxon>Ecdysozoa</taxon>
        <taxon>Nematoda</taxon>
        <taxon>Chromadorea</taxon>
        <taxon>Rhabditida</taxon>
        <taxon>Rhabditina</taxon>
        <taxon>Rhabditomorpha</taxon>
        <taxon>Strongyloidea</taxon>
        <taxon>Strongylidae</taxon>
        <taxon>Oesophagostomum</taxon>
    </lineage>
</organism>
<protein>
    <recommendedName>
        <fullName evidence="1">DUF5641 domain-containing protein</fullName>
    </recommendedName>
</protein>
<dbReference type="InterPro" id="IPR040676">
    <property type="entry name" value="DUF5641"/>
</dbReference>
<accession>A0A0B1SU68</accession>
<dbReference type="Gene3D" id="2.60.40.3770">
    <property type="match status" value="1"/>
</dbReference>
<proteinExistence type="predicted"/>
<dbReference type="OrthoDB" id="6433784at2759"/>
<dbReference type="PANTHER" id="PTHR47331:SF6">
    <property type="entry name" value="DOUBLECORTIN DOMAIN-CONTAINING PROTEIN"/>
    <property type="match status" value="1"/>
</dbReference>
<evidence type="ECO:0000313" key="3">
    <source>
        <dbReference type="Proteomes" id="UP000053660"/>
    </source>
</evidence>
<evidence type="ECO:0000259" key="1">
    <source>
        <dbReference type="Pfam" id="PF18701"/>
    </source>
</evidence>
<keyword evidence="3" id="KW-1185">Reference proteome</keyword>
<gene>
    <name evidence="2" type="ORF">OESDEN_12787</name>
</gene>
<dbReference type="EMBL" id="KN557757">
    <property type="protein sequence ID" value="KHJ87441.1"/>
    <property type="molecule type" value="Genomic_DNA"/>
</dbReference>
<dbReference type="Pfam" id="PF18701">
    <property type="entry name" value="DUF5641"/>
    <property type="match status" value="1"/>
</dbReference>
<feature type="domain" description="DUF5641" evidence="1">
    <location>
        <begin position="40"/>
        <end position="109"/>
    </location>
</feature>
<evidence type="ECO:0000313" key="2">
    <source>
        <dbReference type="EMBL" id="KHJ87441.1"/>
    </source>
</evidence>
<name>A0A0B1SU68_OESDE</name>
<sequence length="244" mass="27391">MAPLPRERVTQVPPFGYTGVDYMGPILIRSLTGEGEDEKRYKGQKATNQDPKVGDVVLLDEDSQLSREQWPMAIITELISSKDEKIRSAILRSSSGREIQRPLNRIVSLEIRSSVDEEEQSTKITSNSKRGLVSKVRRALKKKPLDNAETRKQPARVAKKSADYATSNPTVQGCYNCISGAKLTFSCHSKHPTMMELRCAQNQFAASCDETTVQNIAILQATVARFIDHCFDEVRKKPPQLQHF</sequence>